<keyword evidence="5" id="KW-0963">Cytoplasm</keyword>
<feature type="repeat" description="HEAT" evidence="7">
    <location>
        <begin position="81"/>
        <end position="118"/>
    </location>
</feature>
<dbReference type="InterPro" id="IPR048411">
    <property type="entry name" value="Htt_N_HEAT_rpt-1"/>
</dbReference>
<dbReference type="InterPro" id="IPR024613">
    <property type="entry name" value="Huntingtin_N_HEAT_rpt-2"/>
</dbReference>
<dbReference type="Pfam" id="PF20925">
    <property type="entry name" value="Htt_bridge"/>
    <property type="match status" value="1"/>
</dbReference>
<evidence type="ECO:0000256" key="4">
    <source>
        <dbReference type="ARBA" id="ARBA00007153"/>
    </source>
</evidence>
<evidence type="ECO:0000256" key="2">
    <source>
        <dbReference type="ARBA" id="ARBA00004123"/>
    </source>
</evidence>
<feature type="compositionally biased region" description="Polar residues" evidence="8">
    <location>
        <begin position="531"/>
        <end position="541"/>
    </location>
</feature>
<feature type="compositionally biased region" description="Basic and acidic residues" evidence="8">
    <location>
        <begin position="479"/>
        <end position="488"/>
    </location>
</feature>
<dbReference type="Pfam" id="PF20926">
    <property type="entry name" value="Htt_N-HEAT_1"/>
    <property type="match status" value="2"/>
</dbReference>
<feature type="region of interest" description="Disordered" evidence="8">
    <location>
        <begin position="409"/>
        <end position="446"/>
    </location>
</feature>
<feature type="region of interest" description="Disordered" evidence="8">
    <location>
        <begin position="479"/>
        <end position="557"/>
    </location>
</feature>
<reference evidence="9" key="1">
    <citation type="submission" date="2020-11" db="EMBL/GenBank/DDBJ databases">
        <authorList>
            <person name="Tran Van P."/>
        </authorList>
    </citation>
    <scope>NUCLEOTIDE SEQUENCE</scope>
</reference>
<evidence type="ECO:0000256" key="5">
    <source>
        <dbReference type="ARBA" id="ARBA00022490"/>
    </source>
</evidence>
<dbReference type="InterPro" id="IPR000091">
    <property type="entry name" value="Huntingtin"/>
</dbReference>
<evidence type="ECO:0000256" key="8">
    <source>
        <dbReference type="SAM" id="MobiDB-lite"/>
    </source>
</evidence>
<comment type="function">
    <text evidence="1">May play a role in microtubule-mediated transport or vesicle function.</text>
</comment>
<dbReference type="GO" id="GO:0005737">
    <property type="term" value="C:cytoplasm"/>
    <property type="evidence" value="ECO:0007669"/>
    <property type="project" value="UniProtKB-SubCell"/>
</dbReference>
<evidence type="ECO:0000313" key="9">
    <source>
        <dbReference type="EMBL" id="CAD7575629.1"/>
    </source>
</evidence>
<name>A0A7R9JAD6_TIMCA</name>
<dbReference type="InterPro" id="IPR016024">
    <property type="entry name" value="ARM-type_fold"/>
</dbReference>
<dbReference type="PRINTS" id="PR00375">
    <property type="entry name" value="HUNTINGTIN"/>
</dbReference>
<comment type="subcellular location">
    <subcellularLocation>
        <location evidence="3">Cytoplasm</location>
    </subcellularLocation>
    <subcellularLocation>
        <location evidence="2">Nucleus</location>
    </subcellularLocation>
</comment>
<comment type="similarity">
    <text evidence="4">Belongs to the huntingtin family.</text>
</comment>
<organism evidence="9">
    <name type="scientific">Timema californicum</name>
    <name type="common">California timema</name>
    <name type="synonym">Walking stick</name>
    <dbReference type="NCBI Taxonomy" id="61474"/>
    <lineage>
        <taxon>Eukaryota</taxon>
        <taxon>Metazoa</taxon>
        <taxon>Ecdysozoa</taxon>
        <taxon>Arthropoda</taxon>
        <taxon>Hexapoda</taxon>
        <taxon>Insecta</taxon>
        <taxon>Pterygota</taxon>
        <taxon>Neoptera</taxon>
        <taxon>Polyneoptera</taxon>
        <taxon>Phasmatodea</taxon>
        <taxon>Timematodea</taxon>
        <taxon>Timematoidea</taxon>
        <taxon>Timematidae</taxon>
        <taxon>Timema</taxon>
    </lineage>
</organism>
<dbReference type="InterPro" id="IPR048412">
    <property type="entry name" value="Htt_bridge"/>
</dbReference>
<dbReference type="InterPro" id="IPR028426">
    <property type="entry name" value="Huntingtin_fam"/>
</dbReference>
<dbReference type="PROSITE" id="PS50077">
    <property type="entry name" value="HEAT_REPEAT"/>
    <property type="match status" value="1"/>
</dbReference>
<dbReference type="GO" id="GO:0005634">
    <property type="term" value="C:nucleus"/>
    <property type="evidence" value="ECO:0007669"/>
    <property type="project" value="UniProtKB-SubCell"/>
</dbReference>
<sequence length="2145" mass="237942">MSYLYCYYLRPTTTRQYDLLCGLCDPIERHFDITGKKSYDLNYPVAYQKKEKVALCVSIADVMCSSGVKGTPNFSHLLSITMEMFLQLCNDPHSDVRMIADESLNRIIRAMLDNNVVKIQVELHKEIKKNGSARTLRAALWRFAELCHMISSRVYCESDTLNPAATEAGCIQKFVASLCNVATLCAGSISVLQHTLLHPTRCSGLSAVDLVPLYSPTDPRRRTEEPVLETLAVAMPKIFAALGNFTSDNDVKSLLKVFLVNLSSPAAVVRRTAATSILAVCVHCRKPHVFIAYILNTLLDCVVPIRDTQPVWTVLGVLGCLRHLLPHFGTTKPGEEELKGSFGVRKRHQEAPQAVDRLIQVYELCLHYTNHPDHNVVNAALETLHQLLQAPPGALVPVLLSPQGITRSRVHATDGGDQLSRRSLSQMSVAPSLAPGDIGSLLDPETDPDLTSVERWVNESKPGVIFSSSLSLLPPAVPERVRAGHSEGPEDEDEEESCVSQVDEGPQYSNIRIGQIREQEESVLDSPSRPPLSSVQSFQQSEDTKLSPDDEQTTYSVPLSPTFTQTSVPFSACDVGSFTDADVSLKFCSRHLAAMFLLTGCPGHTMPDRNIRVSVKALALSCLASILRLTPDVFLLPLDKNKTPNTEGVQLLSDTLLYSQHSDPQLRALVSTLISSVLKSALIQSGRDLSRWLGDTSLVLPGHFLELLLKGLKDESSVCCGQTLAAVGACLPDLLECVDNRQWLPILGALLDMVANPYWLVKVKLAGVVGEMSFVTIHHLVGSPDYQEKILHSVLLVLLRDENARVRHAAAEAFVKTVPYLFYPVDHGGQDPVTAKAALYSRVYISPLIVGCLQGHPSSLPQRPNISSLPAPFNVGLTGTYVASLDAALSRVVNLLSQQLLMSQSRHLVFGCCETLTLLSVEYLTTVYPQAWNCQLAPRKNSQSAGVPVSASAGLLATTLSLLTSSPVSVDLSCQQWLLHLAGNMFSGLAVNSLRTVEILSPPSQVDPHKELWAMFQDRQLSVLSEHLLGHVLRLLSIFVHVLEDAHPTLPSTKIPVPPSLSPIKRKGRMDITESRGMSPVKIGLDKEDKMEEKKSGRGVPLGLFANLPHYVKIHDMVKSAYTNYKTIHPRHIGSNARQSTLVTLGPMPDNLPSSRCVQCQTILPRHIGSNARQSHPRHVGSNTRQYTLVTLGPIPDNTPSSHWVQCQTIYPRHVVSNARQSTLVTLCPMPDNPPSSRWVQCQTIHPRHIVSNARQYTLVTLGSMPDNLPLSHWVQCQTIYPRHVVSNAKQSTLVTLCPMPDNPPSSRWVQCQTIHPRHVVSNARQSNLVTLCSMPDNPPSSRCVQCQTILPRHVGFNTRQSTLVTLGSIPDNPPSSRWVQSQTIHPRHVGSNARQYTLVTLGPIPDNTPSSRWITLDCGASEKFISLLRTTLEALSQLLEIASLHEAGRVAEEILAYMRLTIPIEPTSTVKCVQQVSSVHSWQDAVHTLARRDGTRRLPGSLVGLSATYGSCAVCPQLLKSLFGTNLSARWEEEPDKRPQMGLNSGGGFYNTCLQIPYKHLTDYVSSASSTLDHIAPWLNYFYKKGERKASTVFKSVNRGADKTALASYIRLFEPMVIKALKQYTVTSDVQLQCRVLLLLIQLVQLRVNYCLLDSDQIFIGFVLKQFEFIEEGQIPVANLHAQSPMRTNTCVHICTRVSQCRQLARSESHEDKHVQPEELVPRIFYFLVHLSYEKHHSKCIIGVPKVIQLCDELMASGQPPVSHCECVSRHWYRWWKTCSWCEGPPGSTADLKDLDTQREFLVSMLLRLVEYHQVLELLGLVLSESRQGCDWEERWRRWSRQVMDTLLPLLAKGRVRLESRVAQLALHRLLAAASPCVLRPVDPLLKVLLSDPLHLHSSLVGVQRWLGMVLAVLSVLVAQGKEEVVLARLEELGLSVPSPEIIYQKESRDPLNATQSSARLPPDQVLARMLLRVLGVVSSELHTCVLNPVSSEDWNYLHEQFSVFLLYCIHMFQSGASMQQHPGTGVTQVTSRDWVDTGDTGSYCRVANATMLMIQSEGPESLPMADVNTLFLELSTRCPLLTFLWCYLLTLLNYSDQGFWAQVLRTQPHQLLLDQRYSTVHCQGILVQACQTRGPIGDLMMSQ</sequence>
<accession>A0A7R9JAD6</accession>
<evidence type="ECO:0000256" key="7">
    <source>
        <dbReference type="PROSITE-ProRule" id="PRU00103"/>
    </source>
</evidence>
<gene>
    <name evidence="9" type="ORF">TCMB3V08_LOCUS8215</name>
</gene>
<dbReference type="EMBL" id="OE183401">
    <property type="protein sequence ID" value="CAD7575629.1"/>
    <property type="molecule type" value="Genomic_DNA"/>
</dbReference>
<dbReference type="InterPro" id="IPR021133">
    <property type="entry name" value="HEAT_type_2"/>
</dbReference>
<dbReference type="Gene3D" id="1.25.10.10">
    <property type="entry name" value="Leucine-rich Repeat Variant"/>
    <property type="match status" value="3"/>
</dbReference>
<protein>
    <submittedName>
        <fullName evidence="9">(California timema) hypothetical protein</fullName>
    </submittedName>
</protein>
<evidence type="ECO:0000256" key="3">
    <source>
        <dbReference type="ARBA" id="ARBA00004496"/>
    </source>
</evidence>
<dbReference type="InterPro" id="IPR011989">
    <property type="entry name" value="ARM-like"/>
</dbReference>
<evidence type="ECO:0000256" key="1">
    <source>
        <dbReference type="ARBA" id="ARBA00002907"/>
    </source>
</evidence>
<dbReference type="SUPFAM" id="SSF48371">
    <property type="entry name" value="ARM repeat"/>
    <property type="match status" value="2"/>
</dbReference>
<dbReference type="PANTHER" id="PTHR10170:SF10">
    <property type="entry name" value="HUNTINGTIN"/>
    <property type="match status" value="1"/>
</dbReference>
<evidence type="ECO:0000256" key="6">
    <source>
        <dbReference type="ARBA" id="ARBA00023242"/>
    </source>
</evidence>
<keyword evidence="6" id="KW-0539">Nucleus</keyword>
<dbReference type="Pfam" id="PF12372">
    <property type="entry name" value="Htt_N-HEAT"/>
    <property type="match status" value="4"/>
</dbReference>
<proteinExistence type="inferred from homology"/>
<dbReference type="PANTHER" id="PTHR10170">
    <property type="entry name" value="HUNTINGTON DISEASE PROTEIN"/>
    <property type="match status" value="1"/>
</dbReference>